<evidence type="ECO:0000256" key="14">
    <source>
        <dbReference type="ARBA" id="ARBA00048968"/>
    </source>
</evidence>
<proteinExistence type="inferred from homology"/>
<dbReference type="Proteomes" id="UP000319865">
    <property type="component" value="Unassembled WGS sequence"/>
</dbReference>
<evidence type="ECO:0000313" key="18">
    <source>
        <dbReference type="EMBL" id="TQN43411.1"/>
    </source>
</evidence>
<feature type="compositionally biased region" description="Pro residues" evidence="17">
    <location>
        <begin position="1"/>
        <end position="11"/>
    </location>
</feature>
<dbReference type="SUPFAM" id="SSF64438">
    <property type="entry name" value="CNF1/YfiH-like putative cysteine hydrolases"/>
    <property type="match status" value="1"/>
</dbReference>
<gene>
    <name evidence="18" type="ORF">FHU33_2855</name>
</gene>
<dbReference type="GO" id="GO:0016491">
    <property type="term" value="F:oxidoreductase activity"/>
    <property type="evidence" value="ECO:0007669"/>
    <property type="project" value="UniProtKB-KW"/>
</dbReference>
<feature type="region of interest" description="Disordered" evidence="17">
    <location>
        <begin position="1"/>
        <end position="35"/>
    </location>
</feature>
<dbReference type="NCBIfam" id="TIGR00726">
    <property type="entry name" value="peptidoglycan editing factor PgeF"/>
    <property type="match status" value="1"/>
</dbReference>
<evidence type="ECO:0000256" key="9">
    <source>
        <dbReference type="ARBA" id="ARBA00022801"/>
    </source>
</evidence>
<dbReference type="GO" id="GO:0017061">
    <property type="term" value="F:S-methyl-5-thioadenosine phosphorylase activity"/>
    <property type="evidence" value="ECO:0007669"/>
    <property type="project" value="UniProtKB-EC"/>
</dbReference>
<keyword evidence="11" id="KW-0560">Oxidoreductase</keyword>
<dbReference type="InterPro" id="IPR003730">
    <property type="entry name" value="Cu_polyphenol_OxRdtase"/>
</dbReference>
<comment type="subunit">
    <text evidence="6">Homodimer.</text>
</comment>
<dbReference type="PANTHER" id="PTHR30616">
    <property type="entry name" value="UNCHARACTERIZED PROTEIN YFIH"/>
    <property type="match status" value="1"/>
</dbReference>
<comment type="cofactor">
    <cofactor evidence="3">
        <name>Cu(2+)</name>
        <dbReference type="ChEBI" id="CHEBI:29036"/>
    </cofactor>
</comment>
<evidence type="ECO:0000256" key="5">
    <source>
        <dbReference type="ARBA" id="ARBA00007353"/>
    </source>
</evidence>
<accession>A0A543PH49</accession>
<evidence type="ECO:0000256" key="1">
    <source>
        <dbReference type="ARBA" id="ARBA00000553"/>
    </source>
</evidence>
<comment type="catalytic activity">
    <reaction evidence="14">
        <text>adenosine + phosphate = alpha-D-ribose 1-phosphate + adenine</text>
        <dbReference type="Rhea" id="RHEA:27642"/>
        <dbReference type="ChEBI" id="CHEBI:16335"/>
        <dbReference type="ChEBI" id="CHEBI:16708"/>
        <dbReference type="ChEBI" id="CHEBI:43474"/>
        <dbReference type="ChEBI" id="CHEBI:57720"/>
        <dbReference type="EC" id="2.4.2.1"/>
    </reaction>
    <physiologicalReaction direction="left-to-right" evidence="14">
        <dbReference type="Rhea" id="RHEA:27643"/>
    </physiologicalReaction>
</comment>
<protein>
    <recommendedName>
        <fullName evidence="16">Purine nucleoside phosphorylase</fullName>
    </recommendedName>
</protein>
<comment type="caution">
    <text evidence="18">The sequence shown here is derived from an EMBL/GenBank/DDBJ whole genome shotgun (WGS) entry which is preliminary data.</text>
</comment>
<evidence type="ECO:0000256" key="8">
    <source>
        <dbReference type="ARBA" id="ARBA00022723"/>
    </source>
</evidence>
<name>A0A543PH49_9ACTN</name>
<evidence type="ECO:0000256" key="4">
    <source>
        <dbReference type="ARBA" id="ARBA00003215"/>
    </source>
</evidence>
<organism evidence="18 19">
    <name type="scientific">Blastococcus colisei</name>
    <dbReference type="NCBI Taxonomy" id="1564162"/>
    <lineage>
        <taxon>Bacteria</taxon>
        <taxon>Bacillati</taxon>
        <taxon>Actinomycetota</taxon>
        <taxon>Actinomycetes</taxon>
        <taxon>Geodermatophilales</taxon>
        <taxon>Geodermatophilaceae</taxon>
        <taxon>Blastococcus</taxon>
    </lineage>
</organism>
<evidence type="ECO:0000256" key="7">
    <source>
        <dbReference type="ARBA" id="ARBA00022679"/>
    </source>
</evidence>
<dbReference type="CDD" id="cd16833">
    <property type="entry name" value="YfiH"/>
    <property type="match status" value="1"/>
</dbReference>
<evidence type="ECO:0000313" key="19">
    <source>
        <dbReference type="Proteomes" id="UP000319865"/>
    </source>
</evidence>
<comment type="catalytic activity">
    <reaction evidence="1">
        <text>inosine + phosphate = alpha-D-ribose 1-phosphate + hypoxanthine</text>
        <dbReference type="Rhea" id="RHEA:27646"/>
        <dbReference type="ChEBI" id="CHEBI:17368"/>
        <dbReference type="ChEBI" id="CHEBI:17596"/>
        <dbReference type="ChEBI" id="CHEBI:43474"/>
        <dbReference type="ChEBI" id="CHEBI:57720"/>
        <dbReference type="EC" id="2.4.2.1"/>
    </reaction>
    <physiologicalReaction direction="left-to-right" evidence="1">
        <dbReference type="Rhea" id="RHEA:27647"/>
    </physiologicalReaction>
</comment>
<dbReference type="InterPro" id="IPR011324">
    <property type="entry name" value="Cytotoxic_necrot_fac-like_cat"/>
</dbReference>
<comment type="cofactor">
    <cofactor evidence="2">
        <name>Zn(2+)</name>
        <dbReference type="ChEBI" id="CHEBI:29105"/>
    </cofactor>
</comment>
<evidence type="ECO:0000256" key="17">
    <source>
        <dbReference type="SAM" id="MobiDB-lite"/>
    </source>
</evidence>
<keyword evidence="8" id="KW-0479">Metal-binding</keyword>
<reference evidence="18 19" key="1">
    <citation type="submission" date="2019-06" db="EMBL/GenBank/DDBJ databases">
        <title>Sequencing the genomes of 1000 actinobacteria strains.</title>
        <authorList>
            <person name="Klenk H.-P."/>
        </authorList>
    </citation>
    <scope>NUCLEOTIDE SEQUENCE [LARGE SCALE GENOMIC DNA]</scope>
    <source>
        <strain evidence="18 19">DSM 46837</strain>
    </source>
</reference>
<comment type="similarity">
    <text evidence="5 16">Belongs to the purine nucleoside phosphorylase YfiH/LACC1 family.</text>
</comment>
<dbReference type="GO" id="GO:0005507">
    <property type="term" value="F:copper ion binding"/>
    <property type="evidence" value="ECO:0007669"/>
    <property type="project" value="TreeGrafter"/>
</dbReference>
<comment type="catalytic activity">
    <reaction evidence="15">
        <text>S-methyl-5'-thioadenosine + phosphate = 5-(methylsulfanyl)-alpha-D-ribose 1-phosphate + adenine</text>
        <dbReference type="Rhea" id="RHEA:11852"/>
        <dbReference type="ChEBI" id="CHEBI:16708"/>
        <dbReference type="ChEBI" id="CHEBI:17509"/>
        <dbReference type="ChEBI" id="CHEBI:43474"/>
        <dbReference type="ChEBI" id="CHEBI:58533"/>
        <dbReference type="EC" id="2.4.2.28"/>
    </reaction>
    <physiologicalReaction direction="left-to-right" evidence="15">
        <dbReference type="Rhea" id="RHEA:11853"/>
    </physiologicalReaction>
</comment>
<sequence>MSSTPAAPPAVRPRRVVTDRRGGRSRSPYDSFNLGDHVGDDAADVAANRSRVARELSVPEDRLVWMSQVHGTGVAIVDGPPSGPVPDTDALVTATPGLVLCVLVADCVPVLLAEHDTGVVAAVHAGREGVRRGVLPAALSTMASLGARARHVTALLGPAVCGACYEVPEHMQADVARVAPSAAVPTRRGTPGLDLRAGVEEILRRAGIPEVVQDPRCTVEDPHLFSHRRDGVTGRQAGIVWLG</sequence>
<evidence type="ECO:0000256" key="2">
    <source>
        <dbReference type="ARBA" id="ARBA00001947"/>
    </source>
</evidence>
<evidence type="ECO:0000256" key="10">
    <source>
        <dbReference type="ARBA" id="ARBA00022833"/>
    </source>
</evidence>
<keyword evidence="19" id="KW-1185">Reference proteome</keyword>
<evidence type="ECO:0000256" key="11">
    <source>
        <dbReference type="ARBA" id="ARBA00023002"/>
    </source>
</evidence>
<dbReference type="OrthoDB" id="4279at2"/>
<evidence type="ECO:0000256" key="12">
    <source>
        <dbReference type="ARBA" id="ARBA00023008"/>
    </source>
</evidence>
<keyword evidence="7" id="KW-0808">Transferase</keyword>
<comment type="function">
    <text evidence="4">Purine nucleoside enzyme that catalyzes the phosphorolysis of adenosine and inosine nucleosides, yielding D-ribose 1-phosphate and the respective free bases, adenine and hypoxanthine. Also catalyzes the phosphorolysis of S-methyl-5'-thioadenosine into adenine and S-methyl-5-thio-alpha-D-ribose 1-phosphate. Also has adenosine deaminase activity.</text>
</comment>
<dbReference type="PANTHER" id="PTHR30616:SF2">
    <property type="entry name" value="PURINE NUCLEOSIDE PHOSPHORYLASE LACC1"/>
    <property type="match status" value="1"/>
</dbReference>
<evidence type="ECO:0000256" key="3">
    <source>
        <dbReference type="ARBA" id="ARBA00001973"/>
    </source>
</evidence>
<dbReference type="AlphaFoldDB" id="A0A543PH49"/>
<dbReference type="GO" id="GO:0016787">
    <property type="term" value="F:hydrolase activity"/>
    <property type="evidence" value="ECO:0007669"/>
    <property type="project" value="UniProtKB-KW"/>
</dbReference>
<evidence type="ECO:0000256" key="13">
    <source>
        <dbReference type="ARBA" id="ARBA00047989"/>
    </source>
</evidence>
<evidence type="ECO:0000256" key="16">
    <source>
        <dbReference type="RuleBase" id="RU361274"/>
    </source>
</evidence>
<dbReference type="InterPro" id="IPR038371">
    <property type="entry name" value="Cu_polyphenol_OxRdtase_sf"/>
</dbReference>
<keyword evidence="12" id="KW-0186">Copper</keyword>
<dbReference type="FunFam" id="3.60.140.10:FF:000003">
    <property type="entry name" value="Polyphenol oxidase"/>
    <property type="match status" value="1"/>
</dbReference>
<evidence type="ECO:0000256" key="15">
    <source>
        <dbReference type="ARBA" id="ARBA00049893"/>
    </source>
</evidence>
<dbReference type="Gene3D" id="3.60.140.10">
    <property type="entry name" value="CNF1/YfiH-like putative cysteine hydrolases"/>
    <property type="match status" value="1"/>
</dbReference>
<comment type="catalytic activity">
    <reaction evidence="13">
        <text>adenosine + H2O + H(+) = inosine + NH4(+)</text>
        <dbReference type="Rhea" id="RHEA:24408"/>
        <dbReference type="ChEBI" id="CHEBI:15377"/>
        <dbReference type="ChEBI" id="CHEBI:15378"/>
        <dbReference type="ChEBI" id="CHEBI:16335"/>
        <dbReference type="ChEBI" id="CHEBI:17596"/>
        <dbReference type="ChEBI" id="CHEBI:28938"/>
        <dbReference type="EC" id="3.5.4.4"/>
    </reaction>
    <physiologicalReaction direction="left-to-right" evidence="13">
        <dbReference type="Rhea" id="RHEA:24409"/>
    </physiologicalReaction>
</comment>
<evidence type="ECO:0000256" key="6">
    <source>
        <dbReference type="ARBA" id="ARBA00011738"/>
    </source>
</evidence>
<dbReference type="EMBL" id="VFQE01000001">
    <property type="protein sequence ID" value="TQN43411.1"/>
    <property type="molecule type" value="Genomic_DNA"/>
</dbReference>
<dbReference type="Pfam" id="PF02578">
    <property type="entry name" value="Cu-oxidase_4"/>
    <property type="match status" value="1"/>
</dbReference>
<keyword evidence="9" id="KW-0378">Hydrolase</keyword>
<keyword evidence="10" id="KW-0862">Zinc</keyword>
<dbReference type="RefSeq" id="WP_142025910.1">
    <property type="nucleotide sequence ID" value="NZ_VFQE01000001.1"/>
</dbReference>